<name>A0A414HMQ8_BACT4</name>
<accession>A0A414HMQ8</accession>
<protein>
    <recommendedName>
        <fullName evidence="3">WbqC family protein</fullName>
    </recommendedName>
</protein>
<gene>
    <name evidence="1" type="ORF">DW780_12065</name>
</gene>
<dbReference type="EMBL" id="QSJP01000009">
    <property type="protein sequence ID" value="RHD88154.1"/>
    <property type="molecule type" value="Genomic_DNA"/>
</dbReference>
<organism evidence="1 2">
    <name type="scientific">Bacteroides thetaiotaomicron</name>
    <dbReference type="NCBI Taxonomy" id="818"/>
    <lineage>
        <taxon>Bacteria</taxon>
        <taxon>Pseudomonadati</taxon>
        <taxon>Bacteroidota</taxon>
        <taxon>Bacteroidia</taxon>
        <taxon>Bacteroidales</taxon>
        <taxon>Bacteroidaceae</taxon>
        <taxon>Bacteroides</taxon>
    </lineage>
</organism>
<comment type="caution">
    <text evidence="1">The sequence shown here is derived from an EMBL/GenBank/DDBJ whole genome shotgun (WGS) entry which is preliminary data.</text>
</comment>
<dbReference type="InterPro" id="IPR014985">
    <property type="entry name" value="WbqC"/>
</dbReference>
<dbReference type="Pfam" id="PF08889">
    <property type="entry name" value="WbqC"/>
    <property type="match status" value="1"/>
</dbReference>
<reference evidence="1 2" key="1">
    <citation type="submission" date="2018-08" db="EMBL/GenBank/DDBJ databases">
        <title>A genome reference for cultivated species of the human gut microbiota.</title>
        <authorList>
            <person name="Zou Y."/>
            <person name="Xue W."/>
            <person name="Luo G."/>
        </authorList>
    </citation>
    <scope>NUCLEOTIDE SEQUENCE [LARGE SCALE GENOMIC DNA]</scope>
    <source>
        <strain evidence="1 2">AM30-26</strain>
    </source>
</reference>
<evidence type="ECO:0008006" key="3">
    <source>
        <dbReference type="Google" id="ProtNLM"/>
    </source>
</evidence>
<proteinExistence type="predicted"/>
<dbReference type="AlphaFoldDB" id="A0A414HMQ8"/>
<sequence length="231" mass="26816">MKLGVMQPYFMPYIGYFQLMKAVDKYVVYDDVNYIKGGWVNRNHILINGEKEMFTVTLKKASQNKLFNEIVIGDDFKKLMKTLQLNYSKAVNFDQTMTLMKRIISFSDKRLAAFIANSFREIFSYLSIDTEILMSSDIPKDNSLRGKDKILQICEILGADTYYNAIGGQNLYDKKEFSEHGIVLNLVDTIPKVYSQLRTKEFVPYLSMIDVLMNNTKDEVNDLLDSFCVRY</sequence>
<dbReference type="Proteomes" id="UP000284785">
    <property type="component" value="Unassembled WGS sequence"/>
</dbReference>
<evidence type="ECO:0000313" key="2">
    <source>
        <dbReference type="Proteomes" id="UP000284785"/>
    </source>
</evidence>
<dbReference type="RefSeq" id="WP_117981329.1">
    <property type="nucleotide sequence ID" value="NZ_CABJDH010000007.1"/>
</dbReference>
<evidence type="ECO:0000313" key="1">
    <source>
        <dbReference type="EMBL" id="RHD88154.1"/>
    </source>
</evidence>